<dbReference type="SUPFAM" id="SSF47095">
    <property type="entry name" value="HMG-box"/>
    <property type="match status" value="1"/>
</dbReference>
<gene>
    <name evidence="1" type="ORF">F0562_031510</name>
</gene>
<evidence type="ECO:0000313" key="2">
    <source>
        <dbReference type="Proteomes" id="UP000325577"/>
    </source>
</evidence>
<dbReference type="AlphaFoldDB" id="A0A5J5ASQ5"/>
<dbReference type="InterPro" id="IPR036910">
    <property type="entry name" value="HMG_box_dom_sf"/>
</dbReference>
<dbReference type="GO" id="GO:0005634">
    <property type="term" value="C:nucleus"/>
    <property type="evidence" value="ECO:0007669"/>
    <property type="project" value="TreeGrafter"/>
</dbReference>
<evidence type="ECO:0000313" key="1">
    <source>
        <dbReference type="EMBL" id="KAA8533993.1"/>
    </source>
</evidence>
<dbReference type="PANTHER" id="PTHR47658">
    <property type="entry name" value="HIGH MOBILITY GROUP B PROTEIN 12-RELATED"/>
    <property type="match status" value="1"/>
</dbReference>
<reference evidence="1 2" key="1">
    <citation type="submission" date="2019-09" db="EMBL/GenBank/DDBJ databases">
        <title>A chromosome-level genome assembly of the Chinese tupelo Nyssa sinensis.</title>
        <authorList>
            <person name="Yang X."/>
            <person name="Kang M."/>
            <person name="Yang Y."/>
            <person name="Xiong H."/>
            <person name="Wang M."/>
            <person name="Zhang Z."/>
            <person name="Wang Z."/>
            <person name="Wu H."/>
            <person name="Ma T."/>
            <person name="Liu J."/>
            <person name="Xi Z."/>
        </authorList>
    </citation>
    <scope>NUCLEOTIDE SEQUENCE [LARGE SCALE GENOMIC DNA]</scope>
    <source>
        <strain evidence="1">J267</strain>
        <tissue evidence="1">Leaf</tissue>
    </source>
</reference>
<dbReference type="Proteomes" id="UP000325577">
    <property type="component" value="Linkage Group LG18"/>
</dbReference>
<organism evidence="1 2">
    <name type="scientific">Nyssa sinensis</name>
    <dbReference type="NCBI Taxonomy" id="561372"/>
    <lineage>
        <taxon>Eukaryota</taxon>
        <taxon>Viridiplantae</taxon>
        <taxon>Streptophyta</taxon>
        <taxon>Embryophyta</taxon>
        <taxon>Tracheophyta</taxon>
        <taxon>Spermatophyta</taxon>
        <taxon>Magnoliopsida</taxon>
        <taxon>eudicotyledons</taxon>
        <taxon>Gunneridae</taxon>
        <taxon>Pentapetalae</taxon>
        <taxon>asterids</taxon>
        <taxon>Cornales</taxon>
        <taxon>Nyssaceae</taxon>
        <taxon>Nyssa</taxon>
    </lineage>
</organism>
<proteinExistence type="predicted"/>
<dbReference type="PANTHER" id="PTHR47658:SF2">
    <property type="entry name" value="HMG-BOX (HIGH MOBILITY GROUP) DNA-BINDING FAMILY PROTEIN"/>
    <property type="match status" value="1"/>
</dbReference>
<keyword evidence="2" id="KW-1185">Reference proteome</keyword>
<dbReference type="GO" id="GO:0010197">
    <property type="term" value="P:polar nucleus fusion"/>
    <property type="evidence" value="ECO:0007669"/>
    <property type="project" value="TreeGrafter"/>
</dbReference>
<dbReference type="Gene3D" id="1.10.30.10">
    <property type="entry name" value="High mobility group box domain"/>
    <property type="match status" value="1"/>
</dbReference>
<dbReference type="OrthoDB" id="1919336at2759"/>
<sequence length="193" mass="22383">MANPSRTRKRVLAIRRAPDGSAFEKCCYCGVSVAIAIANMHECESKRDVKRIKGECGNQNVKKQSFQDQPRSAFRFFMENVVNTCKDGNWIDVDREGVETWRNMSKEERLPYILQAEKVNSAYEKGLLQEIENMSWVNDEADSAEVGKYDENYVGYESDEDFVISDGFWSESFESFNSDEWEMVRPWIVDKSH</sequence>
<dbReference type="EMBL" id="CM018041">
    <property type="protein sequence ID" value="KAA8533993.1"/>
    <property type="molecule type" value="Genomic_DNA"/>
</dbReference>
<name>A0A5J5ASQ5_9ASTE</name>
<protein>
    <submittedName>
        <fullName evidence="1">Uncharacterized protein</fullName>
    </submittedName>
</protein>
<accession>A0A5J5ASQ5</accession>
<dbReference type="GO" id="GO:0003677">
    <property type="term" value="F:DNA binding"/>
    <property type="evidence" value="ECO:0007669"/>
    <property type="project" value="TreeGrafter"/>
</dbReference>